<keyword evidence="2" id="KW-0186">Copper</keyword>
<feature type="compositionally biased region" description="Acidic residues" evidence="3">
    <location>
        <begin position="12"/>
        <end position="23"/>
    </location>
</feature>
<dbReference type="PATRIC" id="fig|1227491.4.peg.3050"/>
<reference evidence="6 7" key="1">
    <citation type="journal article" date="2014" name="PLoS Genet.">
        <title>Phylogenetically driven sequencing of extremely halophilic archaea reveals strategies for static and dynamic osmo-response.</title>
        <authorList>
            <person name="Becker E.A."/>
            <person name="Seitzer P.M."/>
            <person name="Tritt A."/>
            <person name="Larsen D."/>
            <person name="Krusor M."/>
            <person name="Yao A.I."/>
            <person name="Wu D."/>
            <person name="Madern D."/>
            <person name="Eisen J.A."/>
            <person name="Darling A.E."/>
            <person name="Facciotti M.T."/>
        </authorList>
    </citation>
    <scope>NUCLEOTIDE SEQUENCE [LARGE SCALE GENOMIC DNA]</scope>
    <source>
        <strain evidence="6 7">DSM 13077</strain>
    </source>
</reference>
<feature type="compositionally biased region" description="Acidic residues" evidence="3">
    <location>
        <begin position="407"/>
        <end position="477"/>
    </location>
</feature>
<feature type="region of interest" description="Disordered" evidence="3">
    <location>
        <begin position="556"/>
        <end position="575"/>
    </location>
</feature>
<evidence type="ECO:0000256" key="1">
    <source>
        <dbReference type="ARBA" id="ARBA00022723"/>
    </source>
</evidence>
<protein>
    <submittedName>
        <fullName evidence="6">Blue copper domain protein</fullName>
    </submittedName>
</protein>
<organism evidence="6 7">
    <name type="scientific">Natrialba aegyptia DSM 13077</name>
    <dbReference type="NCBI Taxonomy" id="1227491"/>
    <lineage>
        <taxon>Archaea</taxon>
        <taxon>Methanobacteriati</taxon>
        <taxon>Methanobacteriota</taxon>
        <taxon>Stenosarchaea group</taxon>
        <taxon>Halobacteria</taxon>
        <taxon>Halobacteriales</taxon>
        <taxon>Natrialbaceae</taxon>
        <taxon>Natrialba</taxon>
    </lineage>
</organism>
<dbReference type="InterPro" id="IPR006311">
    <property type="entry name" value="TAT_signal"/>
</dbReference>
<sequence length="869" mass="93494">MSKHEHERDSEPTGEDIDEYEYDSDYHRSDTTSWLPTRRRMLQATAAAGGLTAVSSLGLAQDGETIELGGETSGWQGVAPSDIEGETNPTLELEAGTTYELTWENLDGLAHNVVIVDGDGGELERTELMSEEGETQTLEFEATSEMAEYYCEPHAGTMRGDISIGGNGGADDGTEEETDAEPFFQPGAEIGLQTIGEGMTAPTDFAAVEGEDRYFVADQTGELWVIDGDGVQDEPFIDVSDRLVELGTFEGSYADPDQDYDERGLLGVELHPEFTDNGRFFLHYSAPPNDETPEGWSHVEVVAEFQANDDLTQGEPDSERVLMEFQKPQYNHDAGPMAFGPDGCLYVPMGDGGGANDDMEGHVEDWYDENAGGNGQDVSENLLGGIHRIDVNTEGAGAGDTGTETDTGGDSEDGVSTDDEMETDTESETASDSELGNETETETDDYGAENETETETETETDAGTETEETETDTETDTDPGTGDKPYGIPEDNPLVDEEEGLDEYYAWGFRNPFGISFDSEGRLFASDAGQDLYEEANIVESGGNYGWNVKEGTHCFSTDTPSDPPEDCPDTATDEAPYNGQELQDPIVEYPHVYDGEMVGITIIGGHVYESSQIEDLQGKYIFGDWTADPSRQEPAGRLLAATDPDGTTGGDAETGDETTDEGTTDDTTDTGTETADDTTDTTDTADNTTESADTTGNETADNTTAENGTDGMADSNETATDETENGTTDDTVDNGAADDGTTDNGATDDQAVPRDELWEMEELQVSGTDDGSFPYFVRQFGQDSDGNVYVLANREGVPEGDTGVVMEFVAPDEGEELSMPDTEGAEEQETDEEATEDTQDEPVEEGENGNETAENESTETDGNETIEE</sequence>
<evidence type="ECO:0000313" key="6">
    <source>
        <dbReference type="EMBL" id="ELZ03658.1"/>
    </source>
</evidence>
<dbReference type="Gene3D" id="2.60.40.420">
    <property type="entry name" value="Cupredoxins - blue copper proteins"/>
    <property type="match status" value="1"/>
</dbReference>
<feature type="region of interest" description="Disordered" evidence="3">
    <location>
        <begin position="392"/>
        <end position="490"/>
    </location>
</feature>
<feature type="region of interest" description="Disordered" evidence="3">
    <location>
        <begin position="1"/>
        <end position="31"/>
    </location>
</feature>
<dbReference type="EMBL" id="AOIP01000032">
    <property type="protein sequence ID" value="ELZ03658.1"/>
    <property type="molecule type" value="Genomic_DNA"/>
</dbReference>
<evidence type="ECO:0000313" key="7">
    <source>
        <dbReference type="Proteomes" id="UP000011591"/>
    </source>
</evidence>
<feature type="region of interest" description="Disordered" evidence="3">
    <location>
        <begin position="638"/>
        <end position="756"/>
    </location>
</feature>
<feature type="compositionally biased region" description="Acidic residues" evidence="3">
    <location>
        <begin position="564"/>
        <end position="573"/>
    </location>
</feature>
<name>M0B0B6_9EURY</name>
<feature type="compositionally biased region" description="Low complexity" evidence="3">
    <location>
        <begin position="682"/>
        <end position="696"/>
    </location>
</feature>
<dbReference type="GO" id="GO:0009055">
    <property type="term" value="F:electron transfer activity"/>
    <property type="evidence" value="ECO:0007669"/>
    <property type="project" value="InterPro"/>
</dbReference>
<dbReference type="InterPro" id="IPR008972">
    <property type="entry name" value="Cupredoxin"/>
</dbReference>
<dbReference type="Proteomes" id="UP000011591">
    <property type="component" value="Unassembled WGS sequence"/>
</dbReference>
<dbReference type="SUPFAM" id="SSF50952">
    <property type="entry name" value="Soluble quinoprotein glucose dehydrogenase"/>
    <property type="match status" value="1"/>
</dbReference>
<feature type="domain" description="Glucose/Sorbosone dehydrogenase" evidence="5">
    <location>
        <begin position="202"/>
        <end position="389"/>
    </location>
</feature>
<dbReference type="InterPro" id="IPR011042">
    <property type="entry name" value="6-blade_b-propeller_TolB-like"/>
</dbReference>
<dbReference type="Pfam" id="PF07995">
    <property type="entry name" value="GSDH"/>
    <property type="match status" value="2"/>
</dbReference>
<dbReference type="OrthoDB" id="6744at2157"/>
<feature type="compositionally biased region" description="Polar residues" evidence="3">
    <location>
        <begin position="697"/>
        <end position="708"/>
    </location>
</feature>
<feature type="domain" description="Blue (type 1) copper" evidence="4">
    <location>
        <begin position="95"/>
        <end position="164"/>
    </location>
</feature>
<dbReference type="InterPro" id="IPR000923">
    <property type="entry name" value="BlueCu_1"/>
</dbReference>
<feature type="domain" description="Glucose/Sorbosone dehydrogenase" evidence="5">
    <location>
        <begin position="488"/>
        <end position="557"/>
    </location>
</feature>
<proteinExistence type="predicted"/>
<keyword evidence="7" id="KW-1185">Reference proteome</keyword>
<dbReference type="SUPFAM" id="SSF49503">
    <property type="entry name" value="Cupredoxins"/>
    <property type="match status" value="1"/>
</dbReference>
<evidence type="ECO:0000259" key="4">
    <source>
        <dbReference type="Pfam" id="PF00127"/>
    </source>
</evidence>
<dbReference type="PANTHER" id="PTHR19328">
    <property type="entry name" value="HEDGEHOG-INTERACTING PROTEIN"/>
    <property type="match status" value="1"/>
</dbReference>
<feature type="region of interest" description="Disordered" evidence="3">
    <location>
        <begin position="811"/>
        <end position="869"/>
    </location>
</feature>
<dbReference type="InterPro" id="IPR012938">
    <property type="entry name" value="Glc/Sorbosone_DH"/>
</dbReference>
<comment type="caution">
    <text evidence="6">The sequence shown here is derived from an EMBL/GenBank/DDBJ whole genome shotgun (WGS) entry which is preliminary data.</text>
</comment>
<feature type="compositionally biased region" description="Low complexity" evidence="3">
    <location>
        <begin position="726"/>
        <end position="750"/>
    </location>
</feature>
<dbReference type="Gene3D" id="2.120.10.30">
    <property type="entry name" value="TolB, C-terminal domain"/>
    <property type="match status" value="1"/>
</dbReference>
<dbReference type="PANTHER" id="PTHR19328:SF75">
    <property type="entry name" value="ALDOSE SUGAR DEHYDROGENASE YLII"/>
    <property type="match status" value="1"/>
</dbReference>
<evidence type="ECO:0000259" key="5">
    <source>
        <dbReference type="Pfam" id="PF07995"/>
    </source>
</evidence>
<keyword evidence="1" id="KW-0479">Metal-binding</keyword>
<dbReference type="PROSITE" id="PS51318">
    <property type="entry name" value="TAT"/>
    <property type="match status" value="1"/>
</dbReference>
<gene>
    <name evidence="6" type="ORF">C480_14875</name>
</gene>
<feature type="compositionally biased region" description="Basic and acidic residues" evidence="3">
    <location>
        <begin position="1"/>
        <end position="11"/>
    </location>
</feature>
<accession>M0B0B6</accession>
<dbReference type="GO" id="GO:0005507">
    <property type="term" value="F:copper ion binding"/>
    <property type="evidence" value="ECO:0007669"/>
    <property type="project" value="InterPro"/>
</dbReference>
<dbReference type="Pfam" id="PF00127">
    <property type="entry name" value="Copper-bind"/>
    <property type="match status" value="1"/>
</dbReference>
<dbReference type="RefSeq" id="WP_006666399.1">
    <property type="nucleotide sequence ID" value="NZ_AOIP01000032.1"/>
</dbReference>
<feature type="compositionally biased region" description="Acidic residues" evidence="3">
    <location>
        <begin position="654"/>
        <end position="681"/>
    </location>
</feature>
<dbReference type="InterPro" id="IPR011041">
    <property type="entry name" value="Quinoprot_gluc/sorb_DH_b-prop"/>
</dbReference>
<dbReference type="AlphaFoldDB" id="M0B0B6"/>
<evidence type="ECO:0000256" key="2">
    <source>
        <dbReference type="ARBA" id="ARBA00023008"/>
    </source>
</evidence>
<evidence type="ECO:0000256" key="3">
    <source>
        <dbReference type="SAM" id="MobiDB-lite"/>
    </source>
</evidence>